<evidence type="ECO:0000256" key="3">
    <source>
        <dbReference type="ARBA" id="ARBA00022448"/>
    </source>
</evidence>
<dbReference type="RefSeq" id="WP_264851444.1">
    <property type="nucleotide sequence ID" value="NZ_BRXR01000001.1"/>
</dbReference>
<dbReference type="PANTHER" id="PTHR43298">
    <property type="entry name" value="MULTIDRUG RESISTANCE PROTEIN NORM-RELATED"/>
    <property type="match status" value="1"/>
</dbReference>
<feature type="transmembrane region" description="Helical" evidence="8">
    <location>
        <begin position="276"/>
        <end position="300"/>
    </location>
</feature>
<gene>
    <name evidence="9" type="ORF">bsdE14_35450</name>
</gene>
<evidence type="ECO:0000313" key="9">
    <source>
        <dbReference type="EMBL" id="GLC32135.1"/>
    </source>
</evidence>
<dbReference type="PANTHER" id="PTHR43298:SF2">
    <property type="entry name" value="FMN_FAD EXPORTER YEEO-RELATED"/>
    <property type="match status" value="1"/>
</dbReference>
<feature type="transmembrane region" description="Helical" evidence="8">
    <location>
        <begin position="226"/>
        <end position="256"/>
    </location>
</feature>
<feature type="transmembrane region" description="Helical" evidence="8">
    <location>
        <begin position="93"/>
        <end position="115"/>
    </location>
</feature>
<name>A0ABQ5NA94_9CLOT</name>
<feature type="transmembrane region" description="Helical" evidence="8">
    <location>
        <begin position="449"/>
        <end position="468"/>
    </location>
</feature>
<keyword evidence="10" id="KW-1185">Reference proteome</keyword>
<reference evidence="9 10" key="1">
    <citation type="journal article" date="2024" name="Int. J. Syst. Evol. Microbiol.">
        <title>Clostridium omnivorum sp. nov., isolated from anoxic soil under the treatment of reductive soil disinfestation.</title>
        <authorList>
            <person name="Ueki A."/>
            <person name="Tonouchi A."/>
            <person name="Kaku N."/>
            <person name="Honma S."/>
            <person name="Ueki K."/>
        </authorList>
    </citation>
    <scope>NUCLEOTIDE SEQUENCE [LARGE SCALE GENOMIC DNA]</scope>
    <source>
        <strain evidence="9 10">E14</strain>
    </source>
</reference>
<dbReference type="InterPro" id="IPR002797">
    <property type="entry name" value="Polysacc_synth"/>
</dbReference>
<evidence type="ECO:0000256" key="6">
    <source>
        <dbReference type="ARBA" id="ARBA00023136"/>
    </source>
</evidence>
<comment type="caution">
    <text evidence="9">The sequence shown here is derived from an EMBL/GenBank/DDBJ whole genome shotgun (WGS) entry which is preliminary data.</text>
</comment>
<keyword evidence="3" id="KW-0813">Transport</keyword>
<evidence type="ECO:0000256" key="5">
    <source>
        <dbReference type="ARBA" id="ARBA00022989"/>
    </source>
</evidence>
<feature type="transmembrane region" description="Helical" evidence="8">
    <location>
        <begin position="12"/>
        <end position="30"/>
    </location>
</feature>
<keyword evidence="4 8" id="KW-0812">Transmembrane</keyword>
<feature type="transmembrane region" description="Helical" evidence="8">
    <location>
        <begin position="186"/>
        <end position="206"/>
    </location>
</feature>
<evidence type="ECO:0000256" key="1">
    <source>
        <dbReference type="ARBA" id="ARBA00004141"/>
    </source>
</evidence>
<keyword evidence="5 8" id="KW-1133">Transmembrane helix</keyword>
<feature type="transmembrane region" description="Helical" evidence="8">
    <location>
        <begin position="321"/>
        <end position="339"/>
    </location>
</feature>
<feature type="transmembrane region" description="Helical" evidence="8">
    <location>
        <begin position="474"/>
        <end position="495"/>
    </location>
</feature>
<dbReference type="NCBIfam" id="TIGR02900">
    <property type="entry name" value="spore_V_B"/>
    <property type="match status" value="1"/>
</dbReference>
<dbReference type="InterPro" id="IPR024923">
    <property type="entry name" value="PG_synth_SpoVB"/>
</dbReference>
<accession>A0ABQ5NA94</accession>
<evidence type="ECO:0000256" key="7">
    <source>
        <dbReference type="ARBA" id="ARBA00031636"/>
    </source>
</evidence>
<evidence type="ECO:0000256" key="8">
    <source>
        <dbReference type="SAM" id="Phobius"/>
    </source>
</evidence>
<evidence type="ECO:0000256" key="4">
    <source>
        <dbReference type="ARBA" id="ARBA00022692"/>
    </source>
</evidence>
<organism evidence="9 10">
    <name type="scientific">Clostridium omnivorum</name>
    <dbReference type="NCBI Taxonomy" id="1604902"/>
    <lineage>
        <taxon>Bacteria</taxon>
        <taxon>Bacillati</taxon>
        <taxon>Bacillota</taxon>
        <taxon>Clostridia</taxon>
        <taxon>Eubacteriales</taxon>
        <taxon>Clostridiaceae</taxon>
        <taxon>Clostridium</taxon>
    </lineage>
</organism>
<feature type="transmembrane region" description="Helical" evidence="8">
    <location>
        <begin position="50"/>
        <end position="73"/>
    </location>
</feature>
<feature type="transmembrane region" description="Helical" evidence="8">
    <location>
        <begin position="410"/>
        <end position="429"/>
    </location>
</feature>
<protein>
    <recommendedName>
        <fullName evidence="7">Multidrug-efflux transporter</fullName>
    </recommendedName>
</protein>
<comment type="similarity">
    <text evidence="2">Belongs to the multi antimicrobial extrusion (MATE) (TC 2.A.66.1) family.</text>
</comment>
<dbReference type="InterPro" id="IPR014249">
    <property type="entry name" value="Spore_V_B"/>
</dbReference>
<dbReference type="EMBL" id="BRXR01000001">
    <property type="protein sequence ID" value="GLC32135.1"/>
    <property type="molecule type" value="Genomic_DNA"/>
</dbReference>
<feature type="transmembrane region" description="Helical" evidence="8">
    <location>
        <begin position="359"/>
        <end position="377"/>
    </location>
</feature>
<dbReference type="PIRSF" id="PIRSF038958">
    <property type="entry name" value="PG_synth_SpoVB"/>
    <property type="match status" value="1"/>
</dbReference>
<comment type="subcellular location">
    <subcellularLocation>
        <location evidence="1">Membrane</location>
        <topology evidence="1">Multi-pass membrane protein</topology>
    </subcellularLocation>
</comment>
<dbReference type="InterPro" id="IPR050222">
    <property type="entry name" value="MATE_MdtK"/>
</dbReference>
<keyword evidence="6 8" id="KW-0472">Membrane</keyword>
<feature type="transmembrane region" description="Helical" evidence="8">
    <location>
        <begin position="121"/>
        <end position="140"/>
    </location>
</feature>
<evidence type="ECO:0000313" key="10">
    <source>
        <dbReference type="Proteomes" id="UP001208567"/>
    </source>
</evidence>
<evidence type="ECO:0000256" key="2">
    <source>
        <dbReference type="ARBA" id="ARBA00010199"/>
    </source>
</evidence>
<proteinExistence type="inferred from homology"/>
<dbReference type="Pfam" id="PF01943">
    <property type="entry name" value="Polysacc_synt"/>
    <property type="match status" value="1"/>
</dbReference>
<sequence length="502" mass="55115">MKRDNFFKESLILTISNLATGILSFMFSIILSRELGPEGMGLYGLVMPIYNLFICLICGGMVTAISKVAAVFFSKNDHKNLNKSIKTALSFDLIWGLIVATIFFAAASFISTHIIKDSRTLYPLKIVAPALIFVALSSILKGYFYGISKVKIPAFIDIFEKAIRIGVIVTLINLLSASNVEGTVTIAYTALCVGELVSLLLLFIFYRISKSKQVYTTIKAEGRAQLLFDILVISFPLCLNGFLSTALGTVSTLIVPRRLVSAGFDYSLALSLIGKFSGMALSITYFPIIVVNSITTVLVPDLSQSLSKKDYFALEGRITEVLKIAFLLSLSTLIISTSIPDSLGKLFFSRDDLGSYIRFAAFSAPLTYTASTTYGILNGLGKQGILLRNSLLVSLEEVMLLYLLTGIPSINIYGYGISLIITSSTILALNMHEIRKHCYISFSPSELFIYLLLSVFVYLILAILNNVLPSSAFILKNIIIIAAGYISFFFFISIINKESINK</sequence>
<feature type="transmembrane region" description="Helical" evidence="8">
    <location>
        <begin position="161"/>
        <end position="180"/>
    </location>
</feature>
<dbReference type="Proteomes" id="UP001208567">
    <property type="component" value="Unassembled WGS sequence"/>
</dbReference>